<organism evidence="2">
    <name type="scientific">viral metagenome</name>
    <dbReference type="NCBI Taxonomy" id="1070528"/>
    <lineage>
        <taxon>unclassified sequences</taxon>
        <taxon>metagenomes</taxon>
        <taxon>organismal metagenomes</taxon>
    </lineage>
</organism>
<feature type="transmembrane region" description="Helical" evidence="1">
    <location>
        <begin position="61"/>
        <end position="83"/>
    </location>
</feature>
<sequence length="108" mass="12466">MDYKLFFWIVVTSIFSTIPLPLIKTYTKEKIKNELYVFISIVFNIFLIYLYIIVFNNESITIVYAIIKVLSILLTLVVDITLFKTVFTSSKIVGLILAVVSVILLSYE</sequence>
<dbReference type="EMBL" id="MN740991">
    <property type="protein sequence ID" value="QHU21625.1"/>
    <property type="molecule type" value="Genomic_DNA"/>
</dbReference>
<dbReference type="InterPro" id="IPR037185">
    <property type="entry name" value="EmrE-like"/>
</dbReference>
<evidence type="ECO:0000256" key="1">
    <source>
        <dbReference type="SAM" id="Phobius"/>
    </source>
</evidence>
<evidence type="ECO:0000313" key="2">
    <source>
        <dbReference type="EMBL" id="QHU21625.1"/>
    </source>
</evidence>
<name>A0A6C0KUI7_9ZZZZ</name>
<reference evidence="2" key="1">
    <citation type="journal article" date="2020" name="Nature">
        <title>Giant virus diversity and host interactions through global metagenomics.</title>
        <authorList>
            <person name="Schulz F."/>
            <person name="Roux S."/>
            <person name="Paez-Espino D."/>
            <person name="Jungbluth S."/>
            <person name="Walsh D.A."/>
            <person name="Denef V.J."/>
            <person name="McMahon K.D."/>
            <person name="Konstantinidis K.T."/>
            <person name="Eloe-Fadrosh E.A."/>
            <person name="Kyrpides N.C."/>
            <person name="Woyke T."/>
        </authorList>
    </citation>
    <scope>NUCLEOTIDE SEQUENCE</scope>
    <source>
        <strain evidence="2">GVMAG-S-3300013094-109</strain>
    </source>
</reference>
<proteinExistence type="predicted"/>
<keyword evidence="1" id="KW-0812">Transmembrane</keyword>
<protein>
    <recommendedName>
        <fullName evidence="3">EamA domain-containing protein</fullName>
    </recommendedName>
</protein>
<dbReference type="Gene3D" id="1.10.3730.20">
    <property type="match status" value="1"/>
</dbReference>
<dbReference type="AlphaFoldDB" id="A0A6C0KUI7"/>
<accession>A0A6C0KUI7</accession>
<evidence type="ECO:0008006" key="3">
    <source>
        <dbReference type="Google" id="ProtNLM"/>
    </source>
</evidence>
<feature type="transmembrane region" description="Helical" evidence="1">
    <location>
        <begin position="6"/>
        <end position="23"/>
    </location>
</feature>
<keyword evidence="1" id="KW-0472">Membrane</keyword>
<feature type="transmembrane region" description="Helical" evidence="1">
    <location>
        <begin position="35"/>
        <end position="55"/>
    </location>
</feature>
<dbReference type="SUPFAM" id="SSF103481">
    <property type="entry name" value="Multidrug resistance efflux transporter EmrE"/>
    <property type="match status" value="1"/>
</dbReference>
<keyword evidence="1" id="KW-1133">Transmembrane helix</keyword>
<feature type="transmembrane region" description="Helical" evidence="1">
    <location>
        <begin position="90"/>
        <end position="107"/>
    </location>
</feature>